<organism evidence="1">
    <name type="scientific">marine sediment metagenome</name>
    <dbReference type="NCBI Taxonomy" id="412755"/>
    <lineage>
        <taxon>unclassified sequences</taxon>
        <taxon>metagenomes</taxon>
        <taxon>ecological metagenomes</taxon>
    </lineage>
</organism>
<sequence>MREGFTRAITGGIITEDMIGKFKFDIIMGLANNQLRAASEEGEIGIAR</sequence>
<comment type="caution">
    <text evidence="1">The sequence shown here is derived from an EMBL/GenBank/DDBJ whole genome shotgun (WGS) entry which is preliminary data.</text>
</comment>
<dbReference type="AlphaFoldDB" id="X0YKE8"/>
<name>X0YKE8_9ZZZZ</name>
<protein>
    <submittedName>
        <fullName evidence="1">Uncharacterized protein</fullName>
    </submittedName>
</protein>
<proteinExistence type="predicted"/>
<gene>
    <name evidence="1" type="ORF">S01H1_76904</name>
</gene>
<evidence type="ECO:0000313" key="1">
    <source>
        <dbReference type="EMBL" id="GAG47517.1"/>
    </source>
</evidence>
<accession>X0YKE8</accession>
<dbReference type="EMBL" id="BARS01051659">
    <property type="protein sequence ID" value="GAG47517.1"/>
    <property type="molecule type" value="Genomic_DNA"/>
</dbReference>
<reference evidence="1" key="1">
    <citation type="journal article" date="2014" name="Front. Microbiol.">
        <title>High frequency of phylogenetically diverse reductive dehalogenase-homologous genes in deep subseafloor sedimentary metagenomes.</title>
        <authorList>
            <person name="Kawai M."/>
            <person name="Futagami T."/>
            <person name="Toyoda A."/>
            <person name="Takaki Y."/>
            <person name="Nishi S."/>
            <person name="Hori S."/>
            <person name="Arai W."/>
            <person name="Tsubouchi T."/>
            <person name="Morono Y."/>
            <person name="Uchiyama I."/>
            <person name="Ito T."/>
            <person name="Fujiyama A."/>
            <person name="Inagaki F."/>
            <person name="Takami H."/>
        </authorList>
    </citation>
    <scope>NUCLEOTIDE SEQUENCE</scope>
    <source>
        <strain evidence="1">Expedition CK06-06</strain>
    </source>
</reference>